<sequence>MNQQIAKLLSVILRSLGLKTLDRQFLFSYALIFILAATASASLFMSLSVSPETINVAGAQRMLSQKMTKEALLLTQGVGDQATLNATQRQFEQAHQDLIQGNPERNISAIDDPEIQQQMQRVDDLWQQIQDSLQEVVNNPNSSNIQQLEQESVTLLREMNQAVTLMTRKAESTQRFLAWLAFACVTAILVLVVLGRIFGMRQLMDNIQVLLKGMQQVGSGHFTRRLQVTYKEDEIGQMFTAYNRMQDEIVNLLEQTKITGQTTNQHVQEVVEAAHTTGEGIRQQHEDLDQVATAMNEMTATVAEVASHASSAAEAADSADERARSGQQLVKRTSDQLSNLSSNLKEGADRLHQLREETQSAGKVLEVITGIAEQTNLLALNAAIEAARAGEAGRGFAVVADEVRNLASRTRDSIGEIDTIIVHLQSEASRAAESMIHYSNEATENVDQVHQATEALDAIVEAVDQIRGMNTQIAAAAEEQHQVAQDIDQRIVHIAGIADHNRGEAERVVTASELIRQEVGQLNSQLSRFET</sequence>
<keyword evidence="4 9" id="KW-0472">Membrane</keyword>
<dbReference type="Proteomes" id="UP000199058">
    <property type="component" value="Unassembled WGS sequence"/>
</dbReference>
<dbReference type="OrthoDB" id="49457at2"/>
<evidence type="ECO:0000256" key="7">
    <source>
        <dbReference type="PROSITE-ProRule" id="PRU00284"/>
    </source>
</evidence>
<dbReference type="SMART" id="SM00283">
    <property type="entry name" value="MA"/>
    <property type="match status" value="1"/>
</dbReference>
<evidence type="ECO:0000313" key="13">
    <source>
        <dbReference type="Proteomes" id="UP000199058"/>
    </source>
</evidence>
<evidence type="ECO:0000313" key="12">
    <source>
        <dbReference type="EMBL" id="SFC33262.1"/>
    </source>
</evidence>
<dbReference type="FunFam" id="1.10.287.950:FF:000001">
    <property type="entry name" value="Methyl-accepting chemotaxis sensory transducer"/>
    <property type="match status" value="1"/>
</dbReference>
<name>A0A1I1IC27_9GAMM</name>
<dbReference type="GO" id="GO:0006935">
    <property type="term" value="P:chemotaxis"/>
    <property type="evidence" value="ECO:0007669"/>
    <property type="project" value="UniProtKB-ARBA"/>
</dbReference>
<evidence type="ECO:0000256" key="6">
    <source>
        <dbReference type="ARBA" id="ARBA00029447"/>
    </source>
</evidence>
<evidence type="ECO:0000259" key="10">
    <source>
        <dbReference type="PROSITE" id="PS50111"/>
    </source>
</evidence>
<keyword evidence="5 7" id="KW-0807">Transducer</keyword>
<protein>
    <submittedName>
        <fullName evidence="12">Methyl-accepting chemotaxis protein</fullName>
    </submittedName>
</protein>
<evidence type="ECO:0000259" key="11">
    <source>
        <dbReference type="PROSITE" id="PS50885"/>
    </source>
</evidence>
<organism evidence="12 13">
    <name type="scientific">Marinospirillum celere</name>
    <dbReference type="NCBI Taxonomy" id="1122252"/>
    <lineage>
        <taxon>Bacteria</taxon>
        <taxon>Pseudomonadati</taxon>
        <taxon>Pseudomonadota</taxon>
        <taxon>Gammaproteobacteria</taxon>
        <taxon>Oceanospirillales</taxon>
        <taxon>Oceanospirillaceae</taxon>
        <taxon>Marinospirillum</taxon>
    </lineage>
</organism>
<dbReference type="AlphaFoldDB" id="A0A1I1IC27"/>
<feature type="transmembrane region" description="Helical" evidence="9">
    <location>
        <begin position="176"/>
        <end position="198"/>
    </location>
</feature>
<dbReference type="Gene3D" id="1.20.120.960">
    <property type="entry name" value="Histidine kinase NarX, sensor domain"/>
    <property type="match status" value="1"/>
</dbReference>
<dbReference type="PANTHER" id="PTHR32089:SF119">
    <property type="entry name" value="METHYL-ACCEPTING CHEMOTAXIS PROTEIN CTPL"/>
    <property type="match status" value="1"/>
</dbReference>
<dbReference type="GO" id="GO:0007165">
    <property type="term" value="P:signal transduction"/>
    <property type="evidence" value="ECO:0007669"/>
    <property type="project" value="UniProtKB-KW"/>
</dbReference>
<dbReference type="InterPro" id="IPR042295">
    <property type="entry name" value="NarX-like_N_sf"/>
</dbReference>
<feature type="region of interest" description="Disordered" evidence="8">
    <location>
        <begin position="307"/>
        <end position="330"/>
    </location>
</feature>
<accession>A0A1I1IC27</accession>
<evidence type="ECO:0000256" key="1">
    <source>
        <dbReference type="ARBA" id="ARBA00004141"/>
    </source>
</evidence>
<evidence type="ECO:0000256" key="8">
    <source>
        <dbReference type="SAM" id="MobiDB-lite"/>
    </source>
</evidence>
<dbReference type="Pfam" id="PF00672">
    <property type="entry name" value="HAMP"/>
    <property type="match status" value="1"/>
</dbReference>
<dbReference type="PANTHER" id="PTHR32089">
    <property type="entry name" value="METHYL-ACCEPTING CHEMOTAXIS PROTEIN MCPB"/>
    <property type="match status" value="1"/>
</dbReference>
<gene>
    <name evidence="12" type="ORF">SAMN05660443_2315</name>
</gene>
<feature type="compositionally biased region" description="Low complexity" evidence="8">
    <location>
        <begin position="307"/>
        <end position="316"/>
    </location>
</feature>
<dbReference type="RefSeq" id="WP_091963700.1">
    <property type="nucleotide sequence ID" value="NZ_FOLH01000004.1"/>
</dbReference>
<proteinExistence type="inferred from homology"/>
<dbReference type="SUPFAM" id="SSF58104">
    <property type="entry name" value="Methyl-accepting chemotaxis protein (MCP) signaling domain"/>
    <property type="match status" value="1"/>
</dbReference>
<keyword evidence="13" id="KW-1185">Reference proteome</keyword>
<evidence type="ECO:0000256" key="2">
    <source>
        <dbReference type="ARBA" id="ARBA00022692"/>
    </source>
</evidence>
<dbReference type="Pfam" id="PF13675">
    <property type="entry name" value="PilJ"/>
    <property type="match status" value="1"/>
</dbReference>
<dbReference type="InterPro" id="IPR004089">
    <property type="entry name" value="MCPsignal_dom"/>
</dbReference>
<feature type="domain" description="HAMP" evidence="11">
    <location>
        <begin position="201"/>
        <end position="254"/>
    </location>
</feature>
<dbReference type="GO" id="GO:0016020">
    <property type="term" value="C:membrane"/>
    <property type="evidence" value="ECO:0007669"/>
    <property type="project" value="UniProtKB-SubCell"/>
</dbReference>
<dbReference type="PROSITE" id="PS50885">
    <property type="entry name" value="HAMP"/>
    <property type="match status" value="1"/>
</dbReference>
<evidence type="ECO:0000256" key="4">
    <source>
        <dbReference type="ARBA" id="ARBA00023136"/>
    </source>
</evidence>
<keyword evidence="3 9" id="KW-1133">Transmembrane helix</keyword>
<dbReference type="SMART" id="SM00304">
    <property type="entry name" value="HAMP"/>
    <property type="match status" value="1"/>
</dbReference>
<dbReference type="InterPro" id="IPR003660">
    <property type="entry name" value="HAMP_dom"/>
</dbReference>
<dbReference type="InterPro" id="IPR029095">
    <property type="entry name" value="NarX-like_N"/>
</dbReference>
<feature type="transmembrane region" description="Helical" evidence="9">
    <location>
        <begin position="26"/>
        <end position="45"/>
    </location>
</feature>
<keyword evidence="2 9" id="KW-0812">Transmembrane</keyword>
<dbReference type="EMBL" id="FOLH01000004">
    <property type="protein sequence ID" value="SFC33262.1"/>
    <property type="molecule type" value="Genomic_DNA"/>
</dbReference>
<dbReference type="Pfam" id="PF00015">
    <property type="entry name" value="MCPsignal"/>
    <property type="match status" value="1"/>
</dbReference>
<reference evidence="12 13" key="1">
    <citation type="submission" date="2016-10" db="EMBL/GenBank/DDBJ databases">
        <authorList>
            <person name="de Groot N.N."/>
        </authorList>
    </citation>
    <scope>NUCLEOTIDE SEQUENCE [LARGE SCALE GENOMIC DNA]</scope>
    <source>
        <strain evidence="12 13">DSM 18438</strain>
    </source>
</reference>
<evidence type="ECO:0000256" key="3">
    <source>
        <dbReference type="ARBA" id="ARBA00022989"/>
    </source>
</evidence>
<dbReference type="CDD" id="cd06225">
    <property type="entry name" value="HAMP"/>
    <property type="match status" value="1"/>
</dbReference>
<comment type="subcellular location">
    <subcellularLocation>
        <location evidence="1">Membrane</location>
        <topology evidence="1">Multi-pass membrane protein</topology>
    </subcellularLocation>
</comment>
<evidence type="ECO:0000256" key="9">
    <source>
        <dbReference type="SAM" id="Phobius"/>
    </source>
</evidence>
<dbReference type="STRING" id="1122252.SAMN05660443_2315"/>
<comment type="similarity">
    <text evidence="6">Belongs to the methyl-accepting chemotaxis (MCP) protein family.</text>
</comment>
<dbReference type="PROSITE" id="PS50111">
    <property type="entry name" value="CHEMOTAXIS_TRANSDUC_2"/>
    <property type="match status" value="1"/>
</dbReference>
<evidence type="ECO:0000256" key="5">
    <source>
        <dbReference type="ARBA" id="ARBA00023224"/>
    </source>
</evidence>
<feature type="domain" description="Methyl-accepting transducer" evidence="10">
    <location>
        <begin position="259"/>
        <end position="495"/>
    </location>
</feature>
<dbReference type="Gene3D" id="1.10.287.950">
    <property type="entry name" value="Methyl-accepting chemotaxis protein"/>
    <property type="match status" value="1"/>
</dbReference>